<sequence length="52" mass="5990">SSCTEQPNSVELLLSSVEKRSRIFIYLLRWNRKVTKSPANSTFETENSEVDV</sequence>
<feature type="non-terminal residue" evidence="1">
    <location>
        <position position="52"/>
    </location>
</feature>
<accession>A0A095C5Q6</accession>
<dbReference type="AlphaFoldDB" id="A0A095C5Q6"/>
<proteinExistence type="predicted"/>
<name>A0A095C5Q6_SCHHA</name>
<gene>
    <name evidence="1" type="ORF">MS3_05583</name>
</gene>
<dbReference type="EMBL" id="KL250861">
    <property type="protein sequence ID" value="KGB37253.1"/>
    <property type="molecule type" value="Genomic_DNA"/>
</dbReference>
<feature type="non-terminal residue" evidence="1">
    <location>
        <position position="1"/>
    </location>
</feature>
<organism evidence="1">
    <name type="scientific">Schistosoma haematobium</name>
    <name type="common">Blood fluke</name>
    <dbReference type="NCBI Taxonomy" id="6185"/>
    <lineage>
        <taxon>Eukaryota</taxon>
        <taxon>Metazoa</taxon>
        <taxon>Spiralia</taxon>
        <taxon>Lophotrochozoa</taxon>
        <taxon>Platyhelminthes</taxon>
        <taxon>Trematoda</taxon>
        <taxon>Digenea</taxon>
        <taxon>Strigeidida</taxon>
        <taxon>Schistosomatoidea</taxon>
        <taxon>Schistosomatidae</taxon>
        <taxon>Schistosoma</taxon>
    </lineage>
</organism>
<protein>
    <submittedName>
        <fullName evidence="1">Uncharacterized protein</fullName>
    </submittedName>
</protein>
<reference evidence="1" key="1">
    <citation type="journal article" date="2012" name="Nat. Genet.">
        <title>Whole-genome sequence of Schistosoma haematobium.</title>
        <authorList>
            <person name="Young N.D."/>
            <person name="Jex A.R."/>
            <person name="Li B."/>
            <person name="Liu S."/>
            <person name="Yang L."/>
            <person name="Xiong Z."/>
            <person name="Li Y."/>
            <person name="Cantacessi C."/>
            <person name="Hall R.S."/>
            <person name="Xu X."/>
            <person name="Chen F."/>
            <person name="Wu X."/>
            <person name="Zerlotini A."/>
            <person name="Oliveira G."/>
            <person name="Hofmann A."/>
            <person name="Zhang G."/>
            <person name="Fang X."/>
            <person name="Kang Y."/>
            <person name="Campbell B.E."/>
            <person name="Loukas A."/>
            <person name="Ranganathan S."/>
            <person name="Rollinson D."/>
            <person name="Rinaldi G."/>
            <person name="Brindley P.J."/>
            <person name="Yang H."/>
            <person name="Wang J."/>
            <person name="Wang J."/>
            <person name="Gasser R.B."/>
        </authorList>
    </citation>
    <scope>NUCLEOTIDE SEQUENCE [LARGE SCALE GENOMIC DNA]</scope>
</reference>
<evidence type="ECO:0000313" key="1">
    <source>
        <dbReference type="EMBL" id="KGB37253.1"/>
    </source>
</evidence>